<proteinExistence type="predicted"/>
<comment type="caution">
    <text evidence="5">The sequence shown here is derived from an EMBL/GenBank/DDBJ whole genome shotgun (WGS) entry which is preliminary data.</text>
</comment>
<evidence type="ECO:0000259" key="3">
    <source>
        <dbReference type="Pfam" id="PF16221"/>
    </source>
</evidence>
<feature type="domain" description="DUF4910" evidence="4">
    <location>
        <begin position="23"/>
        <end position="360"/>
    </location>
</feature>
<feature type="binding site" evidence="1">
    <location>
        <position position="199"/>
    </location>
    <ligand>
        <name>Zn(2+)</name>
        <dbReference type="ChEBI" id="CHEBI:29105"/>
    </ligand>
</feature>
<dbReference type="PIRSF" id="PIRSF015244">
    <property type="entry name" value="UCP015244"/>
    <property type="match status" value="1"/>
</dbReference>
<feature type="domain" description="DUF2172" evidence="2">
    <location>
        <begin position="73"/>
        <end position="163"/>
    </location>
</feature>
<dbReference type="InterPro" id="IPR032589">
    <property type="entry name" value="DUF4910"/>
</dbReference>
<evidence type="ECO:0000259" key="4">
    <source>
        <dbReference type="Pfam" id="PF16254"/>
    </source>
</evidence>
<protein>
    <recommendedName>
        <fullName evidence="7">Peptidase M28</fullName>
    </recommendedName>
</protein>
<evidence type="ECO:0008006" key="7">
    <source>
        <dbReference type="Google" id="ProtNLM"/>
    </source>
</evidence>
<keyword evidence="1" id="KW-0479">Metal-binding</keyword>
<feature type="domain" description="UCP01524 winged helix-turn-helix" evidence="3">
    <location>
        <begin position="362"/>
        <end position="436"/>
    </location>
</feature>
<evidence type="ECO:0000313" key="6">
    <source>
        <dbReference type="Proteomes" id="UP000238563"/>
    </source>
</evidence>
<dbReference type="SUPFAM" id="SSF53187">
    <property type="entry name" value="Zn-dependent exopeptidases"/>
    <property type="match status" value="1"/>
</dbReference>
<feature type="binding site" evidence="1">
    <location>
        <position position="329"/>
    </location>
    <ligand>
        <name>Zn(2+)</name>
        <dbReference type="ChEBI" id="CHEBI:29105"/>
    </ligand>
</feature>
<gene>
    <name evidence="5" type="ORF">C5750_18035</name>
</gene>
<dbReference type="Gene3D" id="1.10.10.10">
    <property type="entry name" value="Winged helix-like DNA-binding domain superfamily/Winged helix DNA-binding domain"/>
    <property type="match status" value="1"/>
</dbReference>
<dbReference type="InterPro" id="IPR036388">
    <property type="entry name" value="WH-like_DNA-bd_sf"/>
</dbReference>
<dbReference type="InterPro" id="IPR032622">
    <property type="entry name" value="UCP01524_HTH"/>
</dbReference>
<evidence type="ECO:0000259" key="2">
    <source>
        <dbReference type="Pfam" id="PF09940"/>
    </source>
</evidence>
<dbReference type="RefSeq" id="WP_105735303.1">
    <property type="nucleotide sequence ID" value="NZ_PVBT01000005.1"/>
</dbReference>
<dbReference type="GO" id="GO:0046872">
    <property type="term" value="F:metal ion binding"/>
    <property type="evidence" value="ECO:0007669"/>
    <property type="project" value="UniProtKB-KW"/>
</dbReference>
<dbReference type="Pfam" id="PF16254">
    <property type="entry name" value="DUF4910"/>
    <property type="match status" value="1"/>
</dbReference>
<name>A0A2S9JFQ1_9HYPH</name>
<organism evidence="5 6">
    <name type="scientific">Phyllobacterium myrsinacearum</name>
    <dbReference type="NCBI Taxonomy" id="28101"/>
    <lineage>
        <taxon>Bacteria</taxon>
        <taxon>Pseudomonadati</taxon>
        <taxon>Pseudomonadota</taxon>
        <taxon>Alphaproteobacteria</taxon>
        <taxon>Hyphomicrobiales</taxon>
        <taxon>Phyllobacteriaceae</taxon>
        <taxon>Phyllobacterium</taxon>
    </lineage>
</organism>
<dbReference type="InterPro" id="IPR032610">
    <property type="entry name" value="DUF2172"/>
</dbReference>
<dbReference type="Pfam" id="PF16221">
    <property type="entry name" value="HTH_47"/>
    <property type="match status" value="1"/>
</dbReference>
<keyword evidence="6" id="KW-1185">Reference proteome</keyword>
<evidence type="ECO:0000256" key="1">
    <source>
        <dbReference type="PIRSR" id="PIRSR015244-50"/>
    </source>
</evidence>
<comment type="cofactor">
    <cofactor evidence="1">
        <name>Zn(2+)</name>
        <dbReference type="ChEBI" id="CHEBI:29105"/>
    </cofactor>
    <text evidence="1">Binds 1 zinc ion per subunit.</text>
</comment>
<dbReference type="Proteomes" id="UP000238563">
    <property type="component" value="Unassembled WGS sequence"/>
</dbReference>
<dbReference type="EMBL" id="PVBT01000005">
    <property type="protein sequence ID" value="PRD51745.1"/>
    <property type="molecule type" value="Genomic_DNA"/>
</dbReference>
<feature type="binding site" evidence="1">
    <location>
        <position position="193"/>
    </location>
    <ligand>
        <name>Zn(2+)</name>
        <dbReference type="ChEBI" id="CHEBI:29105"/>
    </ligand>
</feature>
<dbReference type="InterPro" id="IPR012353">
    <property type="entry name" value="UCP015244"/>
</dbReference>
<dbReference type="AlphaFoldDB" id="A0A2S9JFQ1"/>
<dbReference type="Gene3D" id="3.50.30.90">
    <property type="match status" value="1"/>
</dbReference>
<keyword evidence="1" id="KW-0862">Zinc</keyword>
<evidence type="ECO:0000313" key="5">
    <source>
        <dbReference type="EMBL" id="PRD51745.1"/>
    </source>
</evidence>
<accession>A0A2S9JFQ1</accession>
<sequence length="443" mass="49000">MVNAPDRTRSSVGTATDMGLAIHTLAARLFPICRSITGNGVRDTLAILGQQIDMAVHEVPTGTPVFDWVVPPEWNIRDAYVKDGSGRKRIDLAKSNLHVVSYSNPIHRVMQLSELRSHIHTLPDQPDLIPYRTSYYSEQWGLCTSHNALLGLADGEYEVLIDAEKTDGHLTYGEYLHKGSTDRDVLFSAHICHPSLANDNCSGLALLTLLGKSMQSRKTRYNYRFLFAPGTIGALTWLARNEDKVARIDHGLVVSCVGDGGGPTYKRSRQGNAMIDRAMESVLCCGNRQAIMQDFSPYGYDERQYCSPGFNLPVGLFQRSGFGTFPEYHTSADNMALITPENLAFSYQMISEVIDIIETNWTPVNLFPKGEPQLGRRGLYASLGGDKSAVQTSMAFLWVLNLADGNYSLLDMSLRSRLPYADIFRAAQLLLEKGLLGGELPQA</sequence>
<dbReference type="OrthoDB" id="9765654at2"/>
<dbReference type="Gene3D" id="3.40.630.10">
    <property type="entry name" value="Zn peptidases"/>
    <property type="match status" value="1"/>
</dbReference>
<reference evidence="5 6" key="1">
    <citation type="submission" date="2018-02" db="EMBL/GenBank/DDBJ databases">
        <title>The draft genome of Phyllobacterium myrsinacearum DSM5892.</title>
        <authorList>
            <person name="Li L."/>
            <person name="Liu L."/>
            <person name="Zhang X."/>
            <person name="Wang T."/>
        </authorList>
    </citation>
    <scope>NUCLEOTIDE SEQUENCE [LARGE SCALE GENOMIC DNA]</scope>
    <source>
        <strain evidence="5 6">DSM 5892</strain>
    </source>
</reference>
<dbReference type="Pfam" id="PF09940">
    <property type="entry name" value="DUF2172"/>
    <property type="match status" value="1"/>
</dbReference>